<dbReference type="EMBL" id="SZYD01000013">
    <property type="protein sequence ID" value="KAD4384950.1"/>
    <property type="molecule type" value="Genomic_DNA"/>
</dbReference>
<dbReference type="CDD" id="cd01837">
    <property type="entry name" value="SGNH_plant_lipase_like"/>
    <property type="match status" value="1"/>
</dbReference>
<dbReference type="PANTHER" id="PTHR45642">
    <property type="entry name" value="GDSL ESTERASE/LIPASE EXL3"/>
    <property type="match status" value="1"/>
</dbReference>
<keyword evidence="3" id="KW-1185">Reference proteome</keyword>
<proteinExistence type="inferred from homology"/>
<protein>
    <recommendedName>
        <fullName evidence="4">SGNH hydrolase-type esterase domain-containing protein</fullName>
    </recommendedName>
</protein>
<reference evidence="2 3" key="1">
    <citation type="submission" date="2019-05" db="EMBL/GenBank/DDBJ databases">
        <title>Mikania micrantha, genome provides insights into the molecular mechanism of rapid growth.</title>
        <authorList>
            <person name="Liu B."/>
        </authorList>
    </citation>
    <scope>NUCLEOTIDE SEQUENCE [LARGE SCALE GENOMIC DNA]</scope>
    <source>
        <strain evidence="2">NLD-2019</strain>
        <tissue evidence="2">Leaf</tissue>
    </source>
</reference>
<dbReference type="Proteomes" id="UP000326396">
    <property type="component" value="Linkage Group LG3"/>
</dbReference>
<dbReference type="Pfam" id="PF00657">
    <property type="entry name" value="Lipase_GDSL"/>
    <property type="match status" value="1"/>
</dbReference>
<dbReference type="GO" id="GO:0016788">
    <property type="term" value="F:hydrolase activity, acting on ester bonds"/>
    <property type="evidence" value="ECO:0007669"/>
    <property type="project" value="InterPro"/>
</dbReference>
<dbReference type="InterPro" id="IPR036514">
    <property type="entry name" value="SGNH_hydro_sf"/>
</dbReference>
<dbReference type="SUPFAM" id="SSF52266">
    <property type="entry name" value="SGNH hydrolase"/>
    <property type="match status" value="1"/>
</dbReference>
<dbReference type="FunFam" id="3.40.50.1110:FF:000003">
    <property type="entry name" value="GDSL esterase/lipase APG"/>
    <property type="match status" value="1"/>
</dbReference>
<dbReference type="PANTHER" id="PTHR45642:SF82">
    <property type="entry name" value="GDSL-LIKE LIPASE_ACYLHYDROLASE SUPERFAMILY PROTEIN-RELATED"/>
    <property type="match status" value="1"/>
</dbReference>
<dbReference type="InterPro" id="IPR035669">
    <property type="entry name" value="SGNH_plant_lipase-like"/>
</dbReference>
<evidence type="ECO:0008006" key="4">
    <source>
        <dbReference type="Google" id="ProtNLM"/>
    </source>
</evidence>
<comment type="similarity">
    <text evidence="1">Belongs to the 'GDSL' lipolytic enzyme family.</text>
</comment>
<gene>
    <name evidence="2" type="ORF">E3N88_25118</name>
</gene>
<comment type="caution">
    <text evidence="2">The sequence shown here is derived from an EMBL/GenBank/DDBJ whole genome shotgun (WGS) entry which is preliminary data.</text>
</comment>
<dbReference type="InterPro" id="IPR001087">
    <property type="entry name" value="GDSL"/>
</dbReference>
<evidence type="ECO:0000313" key="2">
    <source>
        <dbReference type="EMBL" id="KAD4384950.1"/>
    </source>
</evidence>
<evidence type="ECO:0000256" key="1">
    <source>
        <dbReference type="ARBA" id="ARBA00008668"/>
    </source>
</evidence>
<dbReference type="InterPro" id="IPR050592">
    <property type="entry name" value="GDSL_lipolytic_enzyme"/>
</dbReference>
<organism evidence="2 3">
    <name type="scientific">Mikania micrantha</name>
    <name type="common">bitter vine</name>
    <dbReference type="NCBI Taxonomy" id="192012"/>
    <lineage>
        <taxon>Eukaryota</taxon>
        <taxon>Viridiplantae</taxon>
        <taxon>Streptophyta</taxon>
        <taxon>Embryophyta</taxon>
        <taxon>Tracheophyta</taxon>
        <taxon>Spermatophyta</taxon>
        <taxon>Magnoliopsida</taxon>
        <taxon>eudicotyledons</taxon>
        <taxon>Gunneridae</taxon>
        <taxon>Pentapetalae</taxon>
        <taxon>asterids</taxon>
        <taxon>campanulids</taxon>
        <taxon>Asterales</taxon>
        <taxon>Asteraceae</taxon>
        <taxon>Asteroideae</taxon>
        <taxon>Heliantheae alliance</taxon>
        <taxon>Eupatorieae</taxon>
        <taxon>Mikania</taxon>
    </lineage>
</organism>
<dbReference type="Gene3D" id="3.40.50.1110">
    <property type="entry name" value="SGNH hydrolase"/>
    <property type="match status" value="1"/>
</dbReference>
<accession>A0A5N6N5I9</accession>
<dbReference type="AlphaFoldDB" id="A0A5N6N5I9"/>
<sequence>MYVSALLAFGDSFMEQGNNNYINTLSKANFLPYGKDFLGGKPTGRLCNGRTLCDFLAEALRVKNYLPAYLDPLIEDKDLQTGVSFASAGSGLDPLTSTQTSTIPISTQLDMFKEYVGKLKRNVGVETANNIITNSVVVVSIGNNDLLLSLPYRRLQYDVPTYSNMLVKRVLNLTQEIYMLGVRRIVVLSTPPIGCLPAVRTIGGGPQRACVDEENNVAQLFNNNLKQQLQLWTTTVPQSKVAFIDYYGTLMSIIENPQKYGFDVVDVGCCGTGEIEFSILCNKLAATCENHSKYFFWDSLHPTEKGYNVIVNHIIEDLVNALF</sequence>
<evidence type="ECO:0000313" key="3">
    <source>
        <dbReference type="Proteomes" id="UP000326396"/>
    </source>
</evidence>
<name>A0A5N6N5I9_9ASTR</name>
<dbReference type="OrthoDB" id="1600564at2759"/>